<evidence type="ECO:0000313" key="1">
    <source>
        <dbReference type="EMBL" id="UVC13523.1"/>
    </source>
</evidence>
<organism evidence="1 2">
    <name type="scientific">Mesorhizobium onobrychidis</name>
    <dbReference type="NCBI Taxonomy" id="2775404"/>
    <lineage>
        <taxon>Bacteria</taxon>
        <taxon>Pseudomonadati</taxon>
        <taxon>Pseudomonadota</taxon>
        <taxon>Alphaproteobacteria</taxon>
        <taxon>Hyphomicrobiales</taxon>
        <taxon>Phyllobacteriaceae</taxon>
        <taxon>Mesorhizobium</taxon>
    </lineage>
</organism>
<evidence type="ECO:0000313" key="2">
    <source>
        <dbReference type="Proteomes" id="UP001058098"/>
    </source>
</evidence>
<name>A0ABY5QR74_9HYPH</name>
<dbReference type="EMBL" id="CP062229">
    <property type="protein sequence ID" value="UVC13523.1"/>
    <property type="molecule type" value="Genomic_DNA"/>
</dbReference>
<reference evidence="1" key="1">
    <citation type="submission" date="2020-09" db="EMBL/GenBank/DDBJ databases">
        <title>Rhizobia associated with sainfoin plants.</title>
        <authorList>
            <person name="Asharfi S."/>
            <person name="Kuzmanovic N."/>
            <person name="Bunk B."/>
            <person name="Sproeer C."/>
            <person name="Becker M."/>
            <person name="Thuenen T."/>
        </authorList>
    </citation>
    <scope>NUCLEOTIDE SEQUENCE</scope>
    <source>
        <strain evidence="1">OM4</strain>
    </source>
</reference>
<gene>
    <name evidence="1" type="ORF">IHQ72_22760</name>
</gene>
<proteinExistence type="predicted"/>
<accession>A0ABY5QR74</accession>
<sequence length="347" mass="39334">MQMFEPINLPDTCYVEEVAYWIALSRLPAFFWDGDDEDGPHDARQSGERLLDIGGISDYDRGFSDAEFRFLGVEVDFKRYERALTEAYGRSSDEILAEAERFANPARVDHLTEDEAEEVRREFKKLHEQRIYDAGEMKWAEGVEDEFSPAVDKARSSVFQALSSGALRATGWHDFPISDEVKIKASEASELGTFLDIPKEAWTYRHFDWKNSELTTSEIVYRAVQVRTADMFRVFPAPDIDAVRVSALVYPGVVILSEDGSNVTQMSGSRTRGRPAKAGGDIKATIQRILRYRLMRGDVLDKQEALIEEFIGFVKSEFNMPIGRSTVQSYIDPLLQNAGNSRRKLSA</sequence>
<protein>
    <submittedName>
        <fullName evidence="1">Uncharacterized protein</fullName>
    </submittedName>
</protein>
<dbReference type="RefSeq" id="WP_258117410.1">
    <property type="nucleotide sequence ID" value="NZ_CP062229.1"/>
</dbReference>
<dbReference type="Proteomes" id="UP001058098">
    <property type="component" value="Chromosome"/>
</dbReference>
<keyword evidence="2" id="KW-1185">Reference proteome</keyword>